<proteinExistence type="predicted"/>
<dbReference type="EMBL" id="BMJS01000002">
    <property type="protein sequence ID" value="GGF89311.1"/>
    <property type="molecule type" value="Genomic_DNA"/>
</dbReference>
<dbReference type="PROSITE" id="PS51257">
    <property type="entry name" value="PROKAR_LIPOPROTEIN"/>
    <property type="match status" value="1"/>
</dbReference>
<reference evidence="1" key="1">
    <citation type="journal article" date="2014" name="Int. J. Syst. Evol. Microbiol.">
        <title>Complete genome sequence of Corynebacterium casei LMG S-19264T (=DSM 44701T), isolated from a smear-ripened cheese.</title>
        <authorList>
            <consortium name="US DOE Joint Genome Institute (JGI-PGF)"/>
            <person name="Walter F."/>
            <person name="Albersmeier A."/>
            <person name="Kalinowski J."/>
            <person name="Ruckert C."/>
        </authorList>
    </citation>
    <scope>NUCLEOTIDE SEQUENCE</scope>
    <source>
        <strain evidence="1">CGMCC 1.15758</strain>
    </source>
</reference>
<dbReference type="RefSeq" id="WP_117001425.1">
    <property type="nucleotide sequence ID" value="NZ_BMJS01000002.1"/>
</dbReference>
<dbReference type="AlphaFoldDB" id="A0A8J3E6J5"/>
<organism evidence="1 2">
    <name type="scientific">Cysteiniphilum litorale</name>
    <dbReference type="NCBI Taxonomy" id="2056700"/>
    <lineage>
        <taxon>Bacteria</taxon>
        <taxon>Pseudomonadati</taxon>
        <taxon>Pseudomonadota</taxon>
        <taxon>Gammaproteobacteria</taxon>
        <taxon>Thiotrichales</taxon>
        <taxon>Fastidiosibacteraceae</taxon>
        <taxon>Cysteiniphilum</taxon>
    </lineage>
</organism>
<comment type="caution">
    <text evidence="1">The sequence shown here is derived from an EMBL/GenBank/DDBJ whole genome shotgun (WGS) entry which is preliminary data.</text>
</comment>
<name>A0A8J3E6J5_9GAMM</name>
<reference evidence="1" key="2">
    <citation type="submission" date="2020-09" db="EMBL/GenBank/DDBJ databases">
        <authorList>
            <person name="Sun Q."/>
            <person name="Zhou Y."/>
        </authorList>
    </citation>
    <scope>NUCLEOTIDE SEQUENCE</scope>
    <source>
        <strain evidence="1">CGMCC 1.15758</strain>
    </source>
</reference>
<evidence type="ECO:0008006" key="3">
    <source>
        <dbReference type="Google" id="ProtNLM"/>
    </source>
</evidence>
<keyword evidence="2" id="KW-1185">Reference proteome</keyword>
<evidence type="ECO:0000313" key="2">
    <source>
        <dbReference type="Proteomes" id="UP000636949"/>
    </source>
</evidence>
<sequence>MTGLTKEICSKFLIMGSFALSGCGGGGGSEAGDSGFNDYQIQASHLSLYSTSQGNAVDVSLAGVKALAIGGEPVRVKAIMGGGNCQDIKLKTDEADLIVGGGKNTFTVNLGSLQYCTQELVIKTADGEHQITEKLNFMNGMIFAKNQVFIKTDDDQSISPGTAKLTKGNRYKIVYALPAEYEEKNLSYPILLDAEFSNEKAVDVGNRRCRLAMGSRYCETYFTIKQDAQITELGVTYWVSASENADSRVSLVDYIFGVI</sequence>
<protein>
    <recommendedName>
        <fullName evidence="3">Lipoprotein</fullName>
    </recommendedName>
</protein>
<evidence type="ECO:0000313" key="1">
    <source>
        <dbReference type="EMBL" id="GGF89311.1"/>
    </source>
</evidence>
<gene>
    <name evidence="1" type="ORF">GCM10010995_03250</name>
</gene>
<dbReference type="Proteomes" id="UP000636949">
    <property type="component" value="Unassembled WGS sequence"/>
</dbReference>
<accession>A0A8J3E6J5</accession>